<name>A0A7W7KF20_PSENT</name>
<dbReference type="EMBL" id="JACHLI010000001">
    <property type="protein sequence ID" value="MBB4861614.1"/>
    <property type="molecule type" value="Genomic_DNA"/>
</dbReference>
<feature type="transmembrane region" description="Helical" evidence="1">
    <location>
        <begin position="12"/>
        <end position="33"/>
    </location>
</feature>
<accession>A0A7W7KF20</accession>
<keyword evidence="1" id="KW-1133">Transmembrane helix</keyword>
<evidence type="ECO:0000313" key="2">
    <source>
        <dbReference type="EMBL" id="MBB4861614.1"/>
    </source>
</evidence>
<keyword evidence="1" id="KW-0472">Membrane</keyword>
<reference evidence="2 3" key="1">
    <citation type="submission" date="2020-08" db="EMBL/GenBank/DDBJ databases">
        <title>Functional genomics of gut bacteria from endangered species of beetles.</title>
        <authorList>
            <person name="Carlos-Shanley C."/>
        </authorList>
    </citation>
    <scope>NUCLEOTIDE SEQUENCE [LARGE SCALE GENOMIC DNA]</scope>
    <source>
        <strain evidence="2 3">S00179</strain>
    </source>
</reference>
<evidence type="ECO:0000256" key="1">
    <source>
        <dbReference type="SAM" id="Phobius"/>
    </source>
</evidence>
<organism evidence="2 3">
    <name type="scientific">Pseudomonas nitroreducens</name>
    <dbReference type="NCBI Taxonomy" id="46680"/>
    <lineage>
        <taxon>Bacteria</taxon>
        <taxon>Pseudomonadati</taxon>
        <taxon>Pseudomonadota</taxon>
        <taxon>Gammaproteobacteria</taxon>
        <taxon>Pseudomonadales</taxon>
        <taxon>Pseudomonadaceae</taxon>
        <taxon>Pseudomonas</taxon>
    </lineage>
</organism>
<evidence type="ECO:0000313" key="3">
    <source>
        <dbReference type="Proteomes" id="UP000566995"/>
    </source>
</evidence>
<keyword evidence="1" id="KW-0812">Transmembrane</keyword>
<protein>
    <submittedName>
        <fullName evidence="2">Uncharacterized protein</fullName>
    </submittedName>
</protein>
<sequence length="138" mass="15210">MRQIIEAFTDNPAPAVLTLISAISLALFVNLVAATGKSAEDAVTYIEQMQAKDAEYDVAPPDFDFLELEWEGSTNDTWWILTENSTHCGYVAEAIYEKRGIVAMNGERRTLTGALKACEKGDYFVFKLPPKASPRTAS</sequence>
<proteinExistence type="predicted"/>
<dbReference type="Proteomes" id="UP000566995">
    <property type="component" value="Unassembled WGS sequence"/>
</dbReference>
<dbReference type="AlphaFoldDB" id="A0A7W7KF20"/>
<gene>
    <name evidence="2" type="ORF">HNP46_000425</name>
</gene>
<comment type="caution">
    <text evidence="2">The sequence shown here is derived from an EMBL/GenBank/DDBJ whole genome shotgun (WGS) entry which is preliminary data.</text>
</comment>